<evidence type="ECO:0000313" key="2">
    <source>
        <dbReference type="Proteomes" id="UP000614601"/>
    </source>
</evidence>
<dbReference type="EMBL" id="CAJFCW020000001">
    <property type="protein sequence ID" value="CAG9085169.1"/>
    <property type="molecule type" value="Genomic_DNA"/>
</dbReference>
<name>A0A811JVM6_9BILA</name>
<dbReference type="Proteomes" id="UP000783686">
    <property type="component" value="Unassembled WGS sequence"/>
</dbReference>
<dbReference type="EMBL" id="CAJFDH010000001">
    <property type="protein sequence ID" value="CAD5207316.1"/>
    <property type="molecule type" value="Genomic_DNA"/>
</dbReference>
<gene>
    <name evidence="1" type="ORF">BOKJ2_LOCUS2000</name>
</gene>
<comment type="caution">
    <text evidence="1">The sequence shown here is derived from an EMBL/GenBank/DDBJ whole genome shotgun (WGS) entry which is preliminary data.</text>
</comment>
<accession>A0A811JVM6</accession>
<dbReference type="AlphaFoldDB" id="A0A811JVM6"/>
<proteinExistence type="predicted"/>
<keyword evidence="2" id="KW-1185">Reference proteome</keyword>
<protein>
    <submittedName>
        <fullName evidence="1">Uncharacterized protein</fullName>
    </submittedName>
</protein>
<evidence type="ECO:0000313" key="1">
    <source>
        <dbReference type="EMBL" id="CAD5207316.1"/>
    </source>
</evidence>
<organism evidence="1 2">
    <name type="scientific">Bursaphelenchus okinawaensis</name>
    <dbReference type="NCBI Taxonomy" id="465554"/>
    <lineage>
        <taxon>Eukaryota</taxon>
        <taxon>Metazoa</taxon>
        <taxon>Ecdysozoa</taxon>
        <taxon>Nematoda</taxon>
        <taxon>Chromadorea</taxon>
        <taxon>Rhabditida</taxon>
        <taxon>Tylenchina</taxon>
        <taxon>Tylenchomorpha</taxon>
        <taxon>Aphelenchoidea</taxon>
        <taxon>Aphelenchoididae</taxon>
        <taxon>Bursaphelenchus</taxon>
    </lineage>
</organism>
<reference evidence="1" key="1">
    <citation type="submission" date="2020-09" db="EMBL/GenBank/DDBJ databases">
        <authorList>
            <person name="Kikuchi T."/>
        </authorList>
    </citation>
    <scope>NUCLEOTIDE SEQUENCE</scope>
    <source>
        <strain evidence="1">SH1</strain>
    </source>
</reference>
<dbReference type="Proteomes" id="UP000614601">
    <property type="component" value="Unassembled WGS sequence"/>
</dbReference>
<dbReference type="OrthoDB" id="10357591at2759"/>
<sequence>MKAFNTNKDTVNLSYDYLFQRIKYRPFEYFHDATDLDKETTEDWLDEIENITKAYQGICQAAKEYDITIDHFFADIRLAFPYNAIVEADPSTLFENSVHLVYREHLGRYGYVLNSQETHLISLQLPTFIPTNLHNQVTPFRAEMKCSEWRYREDVKLDDFFELEDNKLVIDSLNGSVSVDTYLGSVDEEYYVRCFENLKKSNENVKVLTIEGGHKVRITTHSTKDLDNEIKTLLTSIRSVVRASKAAELPLQFFVYHTEWYFDYSKRPQSFDFEKIIQRYVNTDSVDTNTFTFDYNVEGLVVVVHIRMIFDSRPFTVPIPKKQAFYTNDQYPVRSFIDLTSTTLQIKFLEDLPYIAEPFTESAVRSLHKLQRIYIDPLNRHKNPIEFYKKCVNILKEYRYIDEPLGLYCESTNEVTRDIEAEFDTLRQNLNGIFEAFLEGKMEIRTSTLIVDLVVDEKEVEESNWSELMKTYFNCTVNDLQLQEKMLVFEYVVKENKARVLFGFNMGNNRPSGFQLNFFNDHV</sequence>